<evidence type="ECO:0000259" key="3">
    <source>
        <dbReference type="PROSITE" id="PS50024"/>
    </source>
</evidence>
<gene>
    <name evidence="5" type="primary">LOC116298434</name>
</gene>
<dbReference type="AlphaFoldDB" id="A0A6P8I5X2"/>
<dbReference type="SUPFAM" id="SSF82895">
    <property type="entry name" value="TSP-1 type 1 repeat"/>
    <property type="match status" value="1"/>
</dbReference>
<dbReference type="InterPro" id="IPR036364">
    <property type="entry name" value="SEA_dom_sf"/>
</dbReference>
<feature type="compositionally biased region" description="Pro residues" evidence="2">
    <location>
        <begin position="40"/>
        <end position="139"/>
    </location>
</feature>
<dbReference type="RefSeq" id="XP_031562771.1">
    <property type="nucleotide sequence ID" value="XM_031706911.1"/>
</dbReference>
<dbReference type="InParanoid" id="A0A6P8I5X2"/>
<evidence type="ECO:0000313" key="5">
    <source>
        <dbReference type="RefSeq" id="XP_031562771.1"/>
    </source>
</evidence>
<keyword evidence="1" id="KW-1015">Disulfide bond</keyword>
<dbReference type="InterPro" id="IPR036383">
    <property type="entry name" value="TSP1_rpt_sf"/>
</dbReference>
<dbReference type="Gene3D" id="3.30.70.960">
    <property type="entry name" value="SEA domain"/>
    <property type="match status" value="1"/>
</dbReference>
<evidence type="ECO:0000313" key="4">
    <source>
        <dbReference type="Proteomes" id="UP000515163"/>
    </source>
</evidence>
<dbReference type="FunFam" id="2.20.100.10:FF:000001">
    <property type="entry name" value="semaphorin-5A isoform X1"/>
    <property type="match status" value="1"/>
</dbReference>
<keyword evidence="4" id="KW-1185">Reference proteome</keyword>
<proteinExistence type="predicted"/>
<dbReference type="PROSITE" id="PS50024">
    <property type="entry name" value="SEA"/>
    <property type="match status" value="1"/>
</dbReference>
<dbReference type="InterPro" id="IPR000082">
    <property type="entry name" value="SEA_dom"/>
</dbReference>
<evidence type="ECO:0000256" key="2">
    <source>
        <dbReference type="SAM" id="MobiDB-lite"/>
    </source>
</evidence>
<sequence>MTATTFKAPSVLSVVIAMTVLVYGNVADAFLPTSSSNPLAPQPPPPPSSSSPPPSSPSPPPSLSSTPPPPKSPSPTRSSPPPSSSPPPPPKSSRSPSPSPSRSSPPPSSLPPPPPPKSSSPPPSRSLPPPSKSSTPIPPKSSQTKPSGTAQTSQTTRATSADIRSTSTSSSPGSSVVHGTWAQWGEWKCSVGCGNGTRTRTRTCTNPAPSGGELNCAGDSTEKGGGCSNKPCAETKVNVAVTIKSLEWNDKLTNTTSAEFIDAKANIEYWGREKFSKYKNYRGIENIRFKIGSVIADFDVVFEASVANSFPEMSNFEDAIKIAVNSGSIGNLTVDPSSLKTAERVEGVRLGNWTTDRSLCADSCCDSMPSTVYQNRTCVPTTSPCWGIKLAYKIACEKSGCSIDDCNSGVTVQISAITMVLCVLASLRFFQ</sequence>
<evidence type="ECO:0000256" key="1">
    <source>
        <dbReference type="ARBA" id="ARBA00023157"/>
    </source>
</evidence>
<dbReference type="SUPFAM" id="SSF82671">
    <property type="entry name" value="SEA domain"/>
    <property type="match status" value="1"/>
</dbReference>
<dbReference type="Proteomes" id="UP000515163">
    <property type="component" value="Unplaced"/>
</dbReference>
<dbReference type="KEGG" id="aten:116298434"/>
<dbReference type="Pfam" id="PF01390">
    <property type="entry name" value="SEA"/>
    <property type="match status" value="1"/>
</dbReference>
<dbReference type="GeneID" id="116298434"/>
<dbReference type="Pfam" id="PF00090">
    <property type="entry name" value="TSP_1"/>
    <property type="match status" value="1"/>
</dbReference>
<organism evidence="4 5">
    <name type="scientific">Actinia tenebrosa</name>
    <name type="common">Australian red waratah sea anemone</name>
    <dbReference type="NCBI Taxonomy" id="6105"/>
    <lineage>
        <taxon>Eukaryota</taxon>
        <taxon>Metazoa</taxon>
        <taxon>Cnidaria</taxon>
        <taxon>Anthozoa</taxon>
        <taxon>Hexacorallia</taxon>
        <taxon>Actiniaria</taxon>
        <taxon>Actiniidae</taxon>
        <taxon>Actinia</taxon>
    </lineage>
</organism>
<dbReference type="SMART" id="SM00209">
    <property type="entry name" value="TSP1"/>
    <property type="match status" value="1"/>
</dbReference>
<protein>
    <submittedName>
        <fullName evidence="5">Mucin-1-like</fullName>
    </submittedName>
</protein>
<dbReference type="Gene3D" id="2.20.100.10">
    <property type="entry name" value="Thrombospondin type-1 (TSP1) repeat"/>
    <property type="match status" value="1"/>
</dbReference>
<dbReference type="PROSITE" id="PS50092">
    <property type="entry name" value="TSP1"/>
    <property type="match status" value="1"/>
</dbReference>
<dbReference type="InterPro" id="IPR000884">
    <property type="entry name" value="TSP1_rpt"/>
</dbReference>
<feature type="region of interest" description="Disordered" evidence="2">
    <location>
        <begin position="32"/>
        <end position="177"/>
    </location>
</feature>
<feature type="compositionally biased region" description="Low complexity" evidence="2">
    <location>
        <begin position="140"/>
        <end position="175"/>
    </location>
</feature>
<name>A0A6P8I5X2_ACTTE</name>
<feature type="domain" description="SEA" evidence="3">
    <location>
        <begin position="233"/>
        <end position="346"/>
    </location>
</feature>
<dbReference type="OrthoDB" id="5984288at2759"/>
<reference evidence="5" key="1">
    <citation type="submission" date="2025-08" db="UniProtKB">
        <authorList>
            <consortium name="RefSeq"/>
        </authorList>
    </citation>
    <scope>IDENTIFICATION</scope>
    <source>
        <tissue evidence="5">Tentacle</tissue>
    </source>
</reference>
<accession>A0A6P8I5X2</accession>